<evidence type="ECO:0000256" key="1">
    <source>
        <dbReference type="ARBA" id="ARBA00001947"/>
    </source>
</evidence>
<reference evidence="6 7" key="1">
    <citation type="submission" date="2020-02" db="EMBL/GenBank/DDBJ databases">
        <title>Shewanella WXL01 sp. nov., a marine bacterium isolated from green algae in Luhuitou Fringing Reef (Northern South China Sea).</title>
        <authorList>
            <person name="Wang X."/>
        </authorList>
    </citation>
    <scope>NUCLEOTIDE SEQUENCE [LARGE SCALE GENOMIC DNA]</scope>
    <source>
        <strain evidence="6 7">MCCC 1A01895</strain>
    </source>
</reference>
<comment type="cofactor">
    <cofactor evidence="1">
        <name>Zn(2+)</name>
        <dbReference type="ChEBI" id="CHEBI:29105"/>
    </cofactor>
</comment>
<organism evidence="6 7">
    <name type="scientific">Shewanella intestini</name>
    <dbReference type="NCBI Taxonomy" id="2017544"/>
    <lineage>
        <taxon>Bacteria</taxon>
        <taxon>Pseudomonadati</taxon>
        <taxon>Pseudomonadota</taxon>
        <taxon>Gammaproteobacteria</taxon>
        <taxon>Alteromonadales</taxon>
        <taxon>Shewanellaceae</taxon>
        <taxon>Shewanella</taxon>
    </lineage>
</organism>
<protein>
    <submittedName>
        <fullName evidence="6">M14 family metallopeptidase</fullName>
    </submittedName>
</protein>
<dbReference type="PANTHER" id="PTHR11705:SF145">
    <property type="entry name" value="PEPTIDASE M14 CARBOXYPEPTIDASE A DOMAIN-CONTAINING PROTEIN"/>
    <property type="match status" value="1"/>
</dbReference>
<dbReference type="CDD" id="cd06241">
    <property type="entry name" value="M14-like"/>
    <property type="match status" value="1"/>
</dbReference>
<evidence type="ECO:0000313" key="7">
    <source>
        <dbReference type="Proteomes" id="UP000811844"/>
    </source>
</evidence>
<comment type="caution">
    <text evidence="6">The sequence shown here is derived from an EMBL/GenBank/DDBJ whole genome shotgun (WGS) entry which is preliminary data.</text>
</comment>
<dbReference type="RefSeq" id="WP_153666090.1">
    <property type="nucleotide sequence ID" value="NZ_JAAIKR010000018.1"/>
</dbReference>
<gene>
    <name evidence="6" type="ORF">G3R48_15280</name>
</gene>
<dbReference type="EMBL" id="JAAIKR010000018">
    <property type="protein sequence ID" value="MBR9729340.1"/>
    <property type="molecule type" value="Genomic_DNA"/>
</dbReference>
<dbReference type="SUPFAM" id="SSF53187">
    <property type="entry name" value="Zn-dependent exopeptidases"/>
    <property type="match status" value="1"/>
</dbReference>
<dbReference type="Gene3D" id="3.40.630.10">
    <property type="entry name" value="Zn peptidases"/>
    <property type="match status" value="1"/>
</dbReference>
<sequence length="638" mass="72141">MTMARSPLVLSLLSAIFAAQALPAFAQTDTPITTHADNAVENIDVTLHEPSSAAVIANTYINDVILPPAIPWHGASEQLLHKPNTPWVTPFEQHGFVSSPNYDDTVTWLTKLVDSSPMLHMTSIGKSPQGRDIWMIVASKEGATLPTQLSTNRKPNVLVQAGIHSGEIDGKDAGMMLLRDITHGTKASLLDKVNLLFIPILSVDGHERSDKFNRVNQRGPVDMGWRTTAVNLNLNRDYAKADAIEMQHLIRTINIWQPDLYLDVHVTDGIDYQYDVTFGYNVKQGYSPSSFDWLENIYRPEVEAALTRQGHIPGPLVFAIDKSDMSKGLSWWNPSARYSNGYGDARHLPTILIENHSLKPFKQRVLGTYVMLEQTLKTVAKHSTQLKSAINSDKYQHPDKLTLTWKRELQPKGWDFKGIGYTTEHSNISGKDVVRWNGEPKLYPQLPVLGNTKADIQVTRPEAYYIPPQWTHAINTLELHGIRLETLTNPKTLMLQHYQLTDVKFGAKDYESRQTATATVNRTTEKTRLPKGTVKISTAQPLGQLAMLLLEPQAPDSLFYWGEFNTIFTRTEYIEDYAVEVMAAKMLAQDPQLKADFEQALLDKDFANDSRARLSWFYKRSPYYDNQYQQYPVMRSID</sequence>
<dbReference type="Pfam" id="PF00246">
    <property type="entry name" value="Peptidase_M14"/>
    <property type="match status" value="1"/>
</dbReference>
<evidence type="ECO:0000256" key="4">
    <source>
        <dbReference type="SAM" id="SignalP"/>
    </source>
</evidence>
<feature type="domain" description="Peptidase M14" evidence="5">
    <location>
        <begin position="98"/>
        <end position="379"/>
    </location>
</feature>
<evidence type="ECO:0000313" key="6">
    <source>
        <dbReference type="EMBL" id="MBR9729340.1"/>
    </source>
</evidence>
<comment type="similarity">
    <text evidence="2 3">Belongs to the peptidase M14 family.</text>
</comment>
<evidence type="ECO:0000256" key="3">
    <source>
        <dbReference type="PROSITE-ProRule" id="PRU01379"/>
    </source>
</evidence>
<accession>A0ABS5I7L2</accession>
<evidence type="ECO:0000256" key="2">
    <source>
        <dbReference type="ARBA" id="ARBA00005988"/>
    </source>
</evidence>
<name>A0ABS5I7L2_9GAMM</name>
<feature type="chain" id="PRO_5046425598" evidence="4">
    <location>
        <begin position="27"/>
        <end position="638"/>
    </location>
</feature>
<keyword evidence="4" id="KW-0732">Signal</keyword>
<evidence type="ECO:0000259" key="5">
    <source>
        <dbReference type="PROSITE" id="PS52035"/>
    </source>
</evidence>
<dbReference type="PROSITE" id="PS52035">
    <property type="entry name" value="PEPTIDASE_M14"/>
    <property type="match status" value="1"/>
</dbReference>
<feature type="signal peptide" evidence="4">
    <location>
        <begin position="1"/>
        <end position="26"/>
    </location>
</feature>
<dbReference type="Proteomes" id="UP000811844">
    <property type="component" value="Unassembled WGS sequence"/>
</dbReference>
<feature type="active site" description="Proton donor/acceptor" evidence="3">
    <location>
        <position position="354"/>
    </location>
</feature>
<keyword evidence="7" id="KW-1185">Reference proteome</keyword>
<dbReference type="SMART" id="SM00631">
    <property type="entry name" value="Zn_pept"/>
    <property type="match status" value="1"/>
</dbReference>
<dbReference type="InterPro" id="IPR000834">
    <property type="entry name" value="Peptidase_M14"/>
</dbReference>
<dbReference type="PANTHER" id="PTHR11705">
    <property type="entry name" value="PROTEASE FAMILY M14 CARBOXYPEPTIDASE A,B"/>
    <property type="match status" value="1"/>
</dbReference>
<proteinExistence type="inferred from homology"/>